<evidence type="ECO:0000256" key="3">
    <source>
        <dbReference type="ARBA" id="ARBA00023163"/>
    </source>
</evidence>
<reference evidence="5" key="1">
    <citation type="submission" date="2020-05" db="EMBL/GenBank/DDBJ databases">
        <authorList>
            <person name="Chiriac C."/>
            <person name="Salcher M."/>
            <person name="Ghai R."/>
            <person name="Kavagutti S V."/>
        </authorList>
    </citation>
    <scope>NUCLEOTIDE SEQUENCE</scope>
</reference>
<evidence type="ECO:0000259" key="4">
    <source>
        <dbReference type="PROSITE" id="PS50932"/>
    </source>
</evidence>
<name>A0A6J7KAP3_9ZZZZ</name>
<dbReference type="SMART" id="SM00354">
    <property type="entry name" value="HTH_LACI"/>
    <property type="match status" value="1"/>
</dbReference>
<dbReference type="SUPFAM" id="SSF47413">
    <property type="entry name" value="lambda repressor-like DNA-binding domains"/>
    <property type="match status" value="1"/>
</dbReference>
<feature type="domain" description="HTH lacI-type" evidence="4">
    <location>
        <begin position="7"/>
        <end position="61"/>
    </location>
</feature>
<dbReference type="GO" id="GO:0003700">
    <property type="term" value="F:DNA-binding transcription factor activity"/>
    <property type="evidence" value="ECO:0007669"/>
    <property type="project" value="TreeGrafter"/>
</dbReference>
<evidence type="ECO:0000313" key="5">
    <source>
        <dbReference type="EMBL" id="CAB4952033.1"/>
    </source>
</evidence>
<evidence type="ECO:0000256" key="1">
    <source>
        <dbReference type="ARBA" id="ARBA00023015"/>
    </source>
</evidence>
<dbReference type="InterPro" id="IPR046335">
    <property type="entry name" value="LacI/GalR-like_sensor"/>
</dbReference>
<evidence type="ECO:0000256" key="2">
    <source>
        <dbReference type="ARBA" id="ARBA00023125"/>
    </source>
</evidence>
<gene>
    <name evidence="5" type="ORF">UFOPK3837_00503</name>
</gene>
<keyword evidence="3" id="KW-0804">Transcription</keyword>
<dbReference type="Pfam" id="PF13377">
    <property type="entry name" value="Peripla_BP_3"/>
    <property type="match status" value="1"/>
</dbReference>
<dbReference type="GO" id="GO:0000976">
    <property type="term" value="F:transcription cis-regulatory region binding"/>
    <property type="evidence" value="ECO:0007669"/>
    <property type="project" value="TreeGrafter"/>
</dbReference>
<dbReference type="PROSITE" id="PS50932">
    <property type="entry name" value="HTH_LACI_2"/>
    <property type="match status" value="1"/>
</dbReference>
<keyword evidence="2" id="KW-0238">DNA-binding</keyword>
<dbReference type="CDD" id="cd01392">
    <property type="entry name" value="HTH_LacI"/>
    <property type="match status" value="1"/>
</dbReference>
<dbReference type="SUPFAM" id="SSF53822">
    <property type="entry name" value="Periplasmic binding protein-like I"/>
    <property type="match status" value="1"/>
</dbReference>
<dbReference type="Pfam" id="PF00356">
    <property type="entry name" value="LacI"/>
    <property type="match status" value="1"/>
</dbReference>
<dbReference type="CDD" id="cd06267">
    <property type="entry name" value="PBP1_LacI_sugar_binding-like"/>
    <property type="match status" value="1"/>
</dbReference>
<proteinExistence type="predicted"/>
<protein>
    <submittedName>
        <fullName evidence="5">Unannotated protein</fullName>
    </submittedName>
</protein>
<keyword evidence="1" id="KW-0805">Transcription regulation</keyword>
<dbReference type="InterPro" id="IPR010982">
    <property type="entry name" value="Lambda_DNA-bd_dom_sf"/>
</dbReference>
<dbReference type="PANTHER" id="PTHR30146">
    <property type="entry name" value="LACI-RELATED TRANSCRIPTIONAL REPRESSOR"/>
    <property type="match status" value="1"/>
</dbReference>
<dbReference type="InterPro" id="IPR000843">
    <property type="entry name" value="HTH_LacI"/>
</dbReference>
<dbReference type="AlphaFoldDB" id="A0A6J7KAP3"/>
<sequence>MTPRPRATYSMIAKEAGVSEATVSRVLNGDSRVDGDRAKSVLDVVERLGYRKHRAATALASGRTNLIAVVIDNDLSIFSDPFWGTVTSGISRVLMENELQTLLLVTSVSSIDGPVAHYLQAGEVDGAIFFQLHKDALVRKLAKTGLPIVIAGSPHAATDFVFVDTDNFGGGHAATKHLVNRGCKKVAIITGDIETVAGHQRLDGYHQAYRELGRVPAKALTAYGDYSYESGKREMARLLADQSDIDGVFACNDLMALGAIAAIEERGLTVPNDVAVIGFDDSVVAQTSRPGLTSVRQDIVALGEAAAELMIAQLRNEPVEPRILPTQLVIRASA</sequence>
<dbReference type="PANTHER" id="PTHR30146:SF109">
    <property type="entry name" value="HTH-TYPE TRANSCRIPTIONAL REGULATOR GALS"/>
    <property type="match status" value="1"/>
</dbReference>
<dbReference type="Gene3D" id="1.10.260.40">
    <property type="entry name" value="lambda repressor-like DNA-binding domains"/>
    <property type="match status" value="1"/>
</dbReference>
<dbReference type="EMBL" id="CAFBNO010000013">
    <property type="protein sequence ID" value="CAB4952033.1"/>
    <property type="molecule type" value="Genomic_DNA"/>
</dbReference>
<dbReference type="Gene3D" id="3.40.50.2300">
    <property type="match status" value="2"/>
</dbReference>
<dbReference type="InterPro" id="IPR028082">
    <property type="entry name" value="Peripla_BP_I"/>
</dbReference>
<organism evidence="5">
    <name type="scientific">freshwater metagenome</name>
    <dbReference type="NCBI Taxonomy" id="449393"/>
    <lineage>
        <taxon>unclassified sequences</taxon>
        <taxon>metagenomes</taxon>
        <taxon>ecological metagenomes</taxon>
    </lineage>
</organism>
<accession>A0A6J7KAP3</accession>